<evidence type="ECO:0000259" key="5">
    <source>
        <dbReference type="Pfam" id="PF17161"/>
    </source>
</evidence>
<feature type="chain" id="PRO_5015919534" evidence="2">
    <location>
        <begin position="25"/>
        <end position="490"/>
    </location>
</feature>
<feature type="domain" description="DUF5123" evidence="5">
    <location>
        <begin position="368"/>
        <end position="486"/>
    </location>
</feature>
<dbReference type="AlphaFoldDB" id="A0A2V3PRH5"/>
<keyword evidence="7" id="KW-1185">Reference proteome</keyword>
<dbReference type="PROSITE" id="PS51257">
    <property type="entry name" value="PROKAR_LIPOPROTEIN"/>
    <property type="match status" value="1"/>
</dbReference>
<dbReference type="OrthoDB" id="1023740at2"/>
<feature type="compositionally biased region" description="Basic and acidic residues" evidence="1">
    <location>
        <begin position="448"/>
        <end position="461"/>
    </location>
</feature>
<dbReference type="Proteomes" id="UP000247973">
    <property type="component" value="Unassembled WGS sequence"/>
</dbReference>
<evidence type="ECO:0000256" key="1">
    <source>
        <dbReference type="SAM" id="MobiDB-lite"/>
    </source>
</evidence>
<evidence type="ECO:0000259" key="3">
    <source>
        <dbReference type="Pfam" id="PF16318"/>
    </source>
</evidence>
<dbReference type="RefSeq" id="WP_110310463.1">
    <property type="nucleotide sequence ID" value="NZ_QICL01000009.1"/>
</dbReference>
<feature type="region of interest" description="Disordered" evidence="1">
    <location>
        <begin position="448"/>
        <end position="490"/>
    </location>
</feature>
<proteinExistence type="predicted"/>
<organism evidence="6 7">
    <name type="scientific">Dysgonomonas alginatilytica</name>
    <dbReference type="NCBI Taxonomy" id="1605892"/>
    <lineage>
        <taxon>Bacteria</taxon>
        <taxon>Pseudomonadati</taxon>
        <taxon>Bacteroidota</taxon>
        <taxon>Bacteroidia</taxon>
        <taxon>Bacteroidales</taxon>
        <taxon>Dysgonomonadaceae</taxon>
        <taxon>Dysgonomonas</taxon>
    </lineage>
</organism>
<feature type="domain" description="DUF4992" evidence="4">
    <location>
        <begin position="16"/>
        <end position="184"/>
    </location>
</feature>
<dbReference type="Pfam" id="PF16318">
    <property type="entry name" value="DUF4957"/>
    <property type="match status" value="1"/>
</dbReference>
<protein>
    <submittedName>
        <fullName evidence="6">Uncharacterized protein DUF5123</fullName>
    </submittedName>
</protein>
<feature type="domain" description="DUF4957" evidence="3">
    <location>
        <begin position="185"/>
        <end position="335"/>
    </location>
</feature>
<comment type="caution">
    <text evidence="6">The sequence shown here is derived from an EMBL/GenBank/DDBJ whole genome shotgun (WGS) entry which is preliminary data.</text>
</comment>
<dbReference type="InterPro" id="IPR032530">
    <property type="entry name" value="DUF4957"/>
</dbReference>
<evidence type="ECO:0000313" key="6">
    <source>
        <dbReference type="EMBL" id="PXV64746.1"/>
    </source>
</evidence>
<keyword evidence="2" id="KW-0732">Signal</keyword>
<name>A0A2V3PRH5_9BACT</name>
<evidence type="ECO:0000313" key="7">
    <source>
        <dbReference type="Proteomes" id="UP000247973"/>
    </source>
</evidence>
<sequence>MNTKKKIRPIIGILCFLMALFVTSCVDGYKDDNTFSSDVRNTQLISPDGSKVTTVAVANITGGQDLKITWPVVYGAGGYQFTLYNVDDPDNPVVVGIENEIIDGCSVTRERADDTRYKIVIKTLGNTELNNTGATEATETEYTTLIPVYASIPSGTDLGVYFTNNPVQPQGRDATEIVYELEANGEYTMGSDVGLKSTNITLRGDKVYHPKIKVTGNASFISDGAGFKIRWTDFDLNDYSGVGFIQYNTTINEENAIYYNGNPWIVVGVSSGMESCKVTNLKTSLINDRGQRYALKNFTFNDCIVEQHATSSNPFINFTGALIKELSMINSTFYNNNKSYGSNWIVYANVRVVQVADRVIWANEKGSINIQNCTFWQIAYSRQFFNSNGWAQTTNSVNVQRSIFVDTANKEVLRRIRMSSNNVAATFIQNTYWYDGVLAENEITHNQGDKSGTHIESDPKLADPANGNFTVGGAAQISDRTGDPRWLPAQ</sequence>
<dbReference type="InterPro" id="IPR033427">
    <property type="entry name" value="DUF5123"/>
</dbReference>
<feature type="signal peptide" evidence="2">
    <location>
        <begin position="1"/>
        <end position="24"/>
    </location>
</feature>
<evidence type="ECO:0000256" key="2">
    <source>
        <dbReference type="SAM" id="SignalP"/>
    </source>
</evidence>
<dbReference type="EMBL" id="QICL01000009">
    <property type="protein sequence ID" value="PXV64746.1"/>
    <property type="molecule type" value="Genomic_DNA"/>
</dbReference>
<dbReference type="Pfam" id="PF16383">
    <property type="entry name" value="DUF4992"/>
    <property type="match status" value="1"/>
</dbReference>
<evidence type="ECO:0000259" key="4">
    <source>
        <dbReference type="Pfam" id="PF16383"/>
    </source>
</evidence>
<reference evidence="6 7" key="1">
    <citation type="submission" date="2018-03" db="EMBL/GenBank/DDBJ databases">
        <title>Genomic Encyclopedia of Archaeal and Bacterial Type Strains, Phase II (KMG-II): from individual species to whole genera.</title>
        <authorList>
            <person name="Goeker M."/>
        </authorList>
    </citation>
    <scope>NUCLEOTIDE SEQUENCE [LARGE SCALE GENOMIC DNA]</scope>
    <source>
        <strain evidence="6 7">DSM 100214</strain>
    </source>
</reference>
<dbReference type="InterPro" id="IPR032155">
    <property type="entry name" value="DUF4992"/>
</dbReference>
<accession>A0A2V3PRH5</accession>
<gene>
    <name evidence="6" type="ORF">CLV62_10972</name>
</gene>
<dbReference type="Pfam" id="PF17161">
    <property type="entry name" value="DUF5123"/>
    <property type="match status" value="1"/>
</dbReference>